<reference evidence="2" key="1">
    <citation type="submission" date="2016-11" db="EMBL/GenBank/DDBJ databases">
        <authorList>
            <person name="Varghese N."/>
            <person name="Submissions S."/>
        </authorList>
    </citation>
    <scope>NUCLEOTIDE SEQUENCE [LARGE SCALE GENOMIC DNA]</scope>
    <source>
        <strain evidence="2">DSM 17659</strain>
    </source>
</reference>
<evidence type="ECO:0000313" key="1">
    <source>
        <dbReference type="EMBL" id="SHG64106.1"/>
    </source>
</evidence>
<sequence>METKVKETENNYEAQIDTTVSTIESHVEKKSITGLSGTINKWIDILEDHKGFKTIAGNLSKLKDAIESKDADKIVSLLATLGEETTKAAEKANGTEATKIKHLGKALTTASKAVAKFS</sequence>
<dbReference type="Proteomes" id="UP000184020">
    <property type="component" value="Unassembled WGS sequence"/>
</dbReference>
<protein>
    <submittedName>
        <fullName evidence="1">Uncharacterized protein</fullName>
    </submittedName>
</protein>
<dbReference type="AlphaFoldDB" id="A0A1M5LGL4"/>
<dbReference type="EMBL" id="FQWF01000008">
    <property type="protein sequence ID" value="SHG64106.1"/>
    <property type="molecule type" value="Genomic_DNA"/>
</dbReference>
<name>A0A1M5LGL4_9FLAO</name>
<proteinExistence type="predicted"/>
<dbReference type="RefSeq" id="WP_073019653.1">
    <property type="nucleotide sequence ID" value="NZ_FQWF01000008.1"/>
</dbReference>
<evidence type="ECO:0000313" key="2">
    <source>
        <dbReference type="Proteomes" id="UP000184020"/>
    </source>
</evidence>
<dbReference type="OrthoDB" id="9838968at2"/>
<gene>
    <name evidence="1" type="ORF">SAMN05444372_10859</name>
</gene>
<keyword evidence="2" id="KW-1185">Reference proteome</keyword>
<accession>A0A1M5LGL4</accession>
<organism evidence="1 2">
    <name type="scientific">Flavobacterium micromati</name>
    <dbReference type="NCBI Taxonomy" id="229205"/>
    <lineage>
        <taxon>Bacteria</taxon>
        <taxon>Pseudomonadati</taxon>
        <taxon>Bacteroidota</taxon>
        <taxon>Flavobacteriia</taxon>
        <taxon>Flavobacteriales</taxon>
        <taxon>Flavobacteriaceae</taxon>
        <taxon>Flavobacterium</taxon>
    </lineage>
</organism>